<dbReference type="RefSeq" id="WP_061482464.1">
    <property type="nucleotide sequence ID" value="NZ_ANBO01000045.1"/>
</dbReference>
<comment type="caution">
    <text evidence="1">The sequence shown here is derived from an EMBL/GenBank/DDBJ whole genome shotgun (WGS) entry which is preliminary data.</text>
</comment>
<evidence type="ECO:0000313" key="2">
    <source>
        <dbReference type="Proteomes" id="UP000325690"/>
    </source>
</evidence>
<name>A0A5N5UR93_MYCPH</name>
<keyword evidence="2" id="KW-1185">Reference proteome</keyword>
<evidence type="ECO:0008006" key="3">
    <source>
        <dbReference type="Google" id="ProtNLM"/>
    </source>
</evidence>
<protein>
    <recommendedName>
        <fullName evidence="3">Methyltransferase domain-containing protein</fullName>
    </recommendedName>
</protein>
<gene>
    <name evidence="1" type="ORF">MPHL21000_23325</name>
</gene>
<organism evidence="1 2">
    <name type="scientific">Mycolicibacterium phlei DSM 43239 = CCUG 21000</name>
    <dbReference type="NCBI Taxonomy" id="1226750"/>
    <lineage>
        <taxon>Bacteria</taxon>
        <taxon>Bacillati</taxon>
        <taxon>Actinomycetota</taxon>
        <taxon>Actinomycetes</taxon>
        <taxon>Mycobacteriales</taxon>
        <taxon>Mycobacteriaceae</taxon>
        <taxon>Mycolicibacterium</taxon>
    </lineage>
</organism>
<dbReference type="GeneID" id="74301604"/>
<dbReference type="Gene3D" id="3.40.50.150">
    <property type="entry name" value="Vaccinia Virus protein VP39"/>
    <property type="match status" value="1"/>
</dbReference>
<accession>A0A5N5UR93</accession>
<evidence type="ECO:0000313" key="1">
    <source>
        <dbReference type="EMBL" id="KAB7751878.1"/>
    </source>
</evidence>
<dbReference type="InterPro" id="IPR029063">
    <property type="entry name" value="SAM-dependent_MTases_sf"/>
</dbReference>
<dbReference type="SUPFAM" id="SSF53335">
    <property type="entry name" value="S-adenosyl-L-methionine-dependent methyltransferases"/>
    <property type="match status" value="1"/>
</dbReference>
<dbReference type="EMBL" id="ANBP01000054">
    <property type="protein sequence ID" value="KAB7751878.1"/>
    <property type="molecule type" value="Genomic_DNA"/>
</dbReference>
<dbReference type="AlphaFoldDB" id="A0A5N5UR93"/>
<sequence length="293" mass="33228">MTDLCIAEPEIRYPLLLPDNPWRRALKVGLGRIALALLPRRAEQLLADGDPMDFSTIDRLVVTGWMSRAARTADWPALSALHQRFWEGRGGAAFNTAPEIARRFEEWFLGSHARALETLRRQLDAQHCRALCEIGSGNGLALEHASRTLTQIPRFIGVDINRTATKLNAQRWHDDPRLEFVHADAAQWITHYAEPGWAYFSNAGVLEYFPQATVEKLYRRTASLGGPAWWVLTEPVYRDYDLATETESRPSGPEFSFSHNHPHLLRRAGWEVVEVTETETAGMRFLSVCARLP</sequence>
<reference evidence="1 2" key="1">
    <citation type="submission" date="2012-10" db="EMBL/GenBank/DDBJ databases">
        <title>The draft sequence of the Mycobacterium pheli genome.</title>
        <authorList>
            <person name="Pettersson B.M.F."/>
            <person name="Das S."/>
            <person name="Dasgupta S."/>
            <person name="Bhattacharya A."/>
            <person name="Kirsebom L.A."/>
        </authorList>
    </citation>
    <scope>NUCLEOTIDE SEQUENCE [LARGE SCALE GENOMIC DNA]</scope>
    <source>
        <strain evidence="1 2">CCUG 21000</strain>
    </source>
</reference>
<dbReference type="Proteomes" id="UP000325690">
    <property type="component" value="Unassembled WGS sequence"/>
</dbReference>
<proteinExistence type="predicted"/>